<dbReference type="InterPro" id="IPR045010">
    <property type="entry name" value="MDR_fam"/>
</dbReference>
<dbReference type="SMART" id="SM00829">
    <property type="entry name" value="PKS_ER"/>
    <property type="match status" value="1"/>
</dbReference>
<dbReference type="InterPro" id="IPR036291">
    <property type="entry name" value="NAD(P)-bd_dom_sf"/>
</dbReference>
<proteinExistence type="predicted"/>
<evidence type="ECO:0000259" key="2">
    <source>
        <dbReference type="SMART" id="SM00829"/>
    </source>
</evidence>
<dbReference type="PANTHER" id="PTHR43205:SF7">
    <property type="entry name" value="PROSTAGLANDIN REDUCTASE 1"/>
    <property type="match status" value="1"/>
</dbReference>
<accession>A0A2S8B5G8</accession>
<dbReference type="Gene3D" id="3.90.180.10">
    <property type="entry name" value="Medium-chain alcohol dehydrogenases, catalytic domain"/>
    <property type="match status" value="1"/>
</dbReference>
<dbReference type="RefSeq" id="WP_105997758.1">
    <property type="nucleotide sequence ID" value="NZ_CM009578.1"/>
</dbReference>
<dbReference type="EMBL" id="PHFW01000002">
    <property type="protein sequence ID" value="PQM27499.1"/>
    <property type="molecule type" value="Genomic_DNA"/>
</dbReference>
<dbReference type="SUPFAM" id="SSF51735">
    <property type="entry name" value="NAD(P)-binding Rossmann-fold domains"/>
    <property type="match status" value="1"/>
</dbReference>
<gene>
    <name evidence="3" type="ORF">CVO77_02615</name>
</gene>
<dbReference type="OrthoDB" id="9805663at2"/>
<evidence type="ECO:0000313" key="4">
    <source>
        <dbReference type="Proteomes" id="UP000238954"/>
    </source>
</evidence>
<evidence type="ECO:0000313" key="3">
    <source>
        <dbReference type="EMBL" id="PQM27499.1"/>
    </source>
</evidence>
<dbReference type="GO" id="GO:0016628">
    <property type="term" value="F:oxidoreductase activity, acting on the CH-CH group of donors, NAD or NADP as acceptor"/>
    <property type="evidence" value="ECO:0007669"/>
    <property type="project" value="InterPro"/>
</dbReference>
<dbReference type="PANTHER" id="PTHR43205">
    <property type="entry name" value="PROSTAGLANDIN REDUCTASE"/>
    <property type="match status" value="1"/>
</dbReference>
<dbReference type="InterPro" id="IPR011032">
    <property type="entry name" value="GroES-like_sf"/>
</dbReference>
<dbReference type="FunFam" id="3.40.50.720:FF:000121">
    <property type="entry name" value="Prostaglandin reductase 2"/>
    <property type="match status" value="1"/>
</dbReference>
<reference evidence="4" key="1">
    <citation type="submission" date="2017-11" db="EMBL/GenBank/DDBJ databases">
        <title>The complete genome sequence of Sphingopyxis pomeranensis sp. nov. strain WS5A3p.</title>
        <authorList>
            <person name="Kaminski M.A."/>
        </authorList>
    </citation>
    <scope>NUCLEOTIDE SEQUENCE [LARGE SCALE GENOMIC DNA]</scope>
    <source>
        <strain evidence="4">WS5A3p</strain>
    </source>
</reference>
<sequence>MPAETVNRQWLLARRPNGQVSVEDFARHDAPMPRADLAAGEILVRNLMFGFDPAQRGWMDDAPSYLPPIMIDEVVRGSAAARVIASANPAYPEGSMVRGLFGWQDYAVAARAGDPDLVSIPEDIAPEEALGIFGAASLTAYVGMFDVGRLRAGDCVLVSGAAGAVGSVAIQIARLAGARVLGIAGGAEKCRWLVEDYGADAAIDYRCEDVRARLGALAPDGIDLFFDNVGGTILEGGIAHIARFGRIVLCGAISGYNDVRGAVGPRNLMRMISQRAEMCGFILLDHLDRVPAAMADLRQWVRGGQIHYRTDIQHGFGAVPQTFLRLFSGSNQGKQLLRIDGTE</sequence>
<dbReference type="CDD" id="cd05288">
    <property type="entry name" value="PGDH"/>
    <property type="match status" value="1"/>
</dbReference>
<dbReference type="Proteomes" id="UP000238954">
    <property type="component" value="Chromosome"/>
</dbReference>
<organism evidence="3 4">
    <name type="scientific">Sphingopyxis lindanitolerans</name>
    <dbReference type="NCBI Taxonomy" id="2054227"/>
    <lineage>
        <taxon>Bacteria</taxon>
        <taxon>Pseudomonadati</taxon>
        <taxon>Pseudomonadota</taxon>
        <taxon>Alphaproteobacteria</taxon>
        <taxon>Sphingomonadales</taxon>
        <taxon>Sphingomonadaceae</taxon>
        <taxon>Sphingopyxis</taxon>
    </lineage>
</organism>
<dbReference type="InterPro" id="IPR020843">
    <property type="entry name" value="ER"/>
</dbReference>
<name>A0A2S8B5G8_9SPHN</name>
<dbReference type="InterPro" id="IPR041694">
    <property type="entry name" value="ADH_N_2"/>
</dbReference>
<dbReference type="InterPro" id="IPR013149">
    <property type="entry name" value="ADH-like_C"/>
</dbReference>
<comment type="caution">
    <text evidence="3">The sequence shown here is derived from an EMBL/GenBank/DDBJ whole genome shotgun (WGS) entry which is preliminary data.</text>
</comment>
<keyword evidence="4" id="KW-1185">Reference proteome</keyword>
<keyword evidence="1" id="KW-0560">Oxidoreductase</keyword>
<dbReference type="Gene3D" id="3.40.50.720">
    <property type="entry name" value="NAD(P)-binding Rossmann-like Domain"/>
    <property type="match status" value="1"/>
</dbReference>
<dbReference type="Pfam" id="PF00107">
    <property type="entry name" value="ADH_zinc_N"/>
    <property type="match status" value="1"/>
</dbReference>
<dbReference type="Pfam" id="PF16884">
    <property type="entry name" value="ADH_N_2"/>
    <property type="match status" value="1"/>
</dbReference>
<protein>
    <submittedName>
        <fullName evidence="3">NADP-dependent oxidoreductase</fullName>
    </submittedName>
</protein>
<dbReference type="AlphaFoldDB" id="A0A2S8B5G8"/>
<dbReference type="SUPFAM" id="SSF50129">
    <property type="entry name" value="GroES-like"/>
    <property type="match status" value="1"/>
</dbReference>
<evidence type="ECO:0000256" key="1">
    <source>
        <dbReference type="ARBA" id="ARBA00023002"/>
    </source>
</evidence>
<feature type="domain" description="Enoyl reductase (ER)" evidence="2">
    <location>
        <begin position="18"/>
        <end position="337"/>
    </location>
</feature>